<dbReference type="GO" id="GO:0052689">
    <property type="term" value="F:carboxylic ester hydrolase activity"/>
    <property type="evidence" value="ECO:0007669"/>
    <property type="project" value="TreeGrafter"/>
</dbReference>
<dbReference type="RefSeq" id="WP_091152878.1">
    <property type="nucleotide sequence ID" value="NZ_FNOT01000003.1"/>
</dbReference>
<reference evidence="3" key="1">
    <citation type="submission" date="2016-10" db="EMBL/GenBank/DDBJ databases">
        <authorList>
            <person name="Varghese N."/>
            <person name="Submissions S."/>
        </authorList>
    </citation>
    <scope>NUCLEOTIDE SEQUENCE [LARGE SCALE GENOMIC DNA]</scope>
    <source>
        <strain evidence="3">DSM 45422</strain>
    </source>
</reference>
<protein>
    <submittedName>
        <fullName evidence="2">Lysophospholipase, alpha-beta hydrolase superfamily</fullName>
    </submittedName>
</protein>
<organism evidence="2 3">
    <name type="scientific">Geodermatophilus africanus</name>
    <dbReference type="NCBI Taxonomy" id="1137993"/>
    <lineage>
        <taxon>Bacteria</taxon>
        <taxon>Bacillati</taxon>
        <taxon>Actinomycetota</taxon>
        <taxon>Actinomycetes</taxon>
        <taxon>Geodermatophilales</taxon>
        <taxon>Geodermatophilaceae</taxon>
        <taxon>Geodermatophilus</taxon>
    </lineage>
</organism>
<sequence length="283" mass="30131">MTGTRPEGSAVLAELVAVPAPGTPLDGLFYEPGRRPLRAAAMLMHGNGMNFYYGASGFLPPHLAGIGLAVLSFNRHGHDTVSARTRTAEGNAYQTVAEAIDDNERAARWLAGRGHPAPVVIGHSNGGMLASEHVARHPETPALVLLSAHLGGTQMLARASALGLLAGDRLDELTDRAAALVAAGRPDELLLMPGWYYVTTAGSFLDMARNLPSLLDNAPRITCPVLYVRGEREDVELYPAERFAELAGGRVDVVVIRDCDHFYTGYEAEVGGRVAAWLDSVLA</sequence>
<keyword evidence="2" id="KW-0378">Hydrolase</keyword>
<dbReference type="PANTHER" id="PTHR43265">
    <property type="entry name" value="ESTERASE ESTD"/>
    <property type="match status" value="1"/>
</dbReference>
<accession>A0A1H3EZU6</accession>
<dbReference type="InterPro" id="IPR029058">
    <property type="entry name" value="AB_hydrolase_fold"/>
</dbReference>
<name>A0A1H3EZU6_9ACTN</name>
<dbReference type="Pfam" id="PF12697">
    <property type="entry name" value="Abhydrolase_6"/>
    <property type="match status" value="1"/>
</dbReference>
<dbReference type="PANTHER" id="PTHR43265:SF1">
    <property type="entry name" value="ESTERASE ESTD"/>
    <property type="match status" value="1"/>
</dbReference>
<dbReference type="EMBL" id="FNOT01000003">
    <property type="protein sequence ID" value="SDX83568.1"/>
    <property type="molecule type" value="Genomic_DNA"/>
</dbReference>
<keyword evidence="3" id="KW-1185">Reference proteome</keyword>
<dbReference type="InterPro" id="IPR000073">
    <property type="entry name" value="AB_hydrolase_1"/>
</dbReference>
<dbReference type="InterPro" id="IPR053145">
    <property type="entry name" value="AB_hydrolase_Est10"/>
</dbReference>
<dbReference type="STRING" id="1137993.SAMN05660209_01415"/>
<evidence type="ECO:0000313" key="3">
    <source>
        <dbReference type="Proteomes" id="UP000198921"/>
    </source>
</evidence>
<gene>
    <name evidence="2" type="ORF">SAMN05660209_01415</name>
</gene>
<proteinExistence type="predicted"/>
<dbReference type="Proteomes" id="UP000198921">
    <property type="component" value="Unassembled WGS sequence"/>
</dbReference>
<dbReference type="OrthoDB" id="2062670at2"/>
<dbReference type="SUPFAM" id="SSF53474">
    <property type="entry name" value="alpha/beta-Hydrolases"/>
    <property type="match status" value="1"/>
</dbReference>
<dbReference type="AlphaFoldDB" id="A0A1H3EZU6"/>
<evidence type="ECO:0000313" key="2">
    <source>
        <dbReference type="EMBL" id="SDX83568.1"/>
    </source>
</evidence>
<evidence type="ECO:0000259" key="1">
    <source>
        <dbReference type="Pfam" id="PF12697"/>
    </source>
</evidence>
<feature type="domain" description="AB hydrolase-1" evidence="1">
    <location>
        <begin position="43"/>
        <end position="264"/>
    </location>
</feature>
<dbReference type="Gene3D" id="3.40.50.1820">
    <property type="entry name" value="alpha/beta hydrolase"/>
    <property type="match status" value="1"/>
</dbReference>